<feature type="region of interest" description="Disordered" evidence="5">
    <location>
        <begin position="1"/>
        <end position="27"/>
    </location>
</feature>
<feature type="region of interest" description="Disordered" evidence="5">
    <location>
        <begin position="39"/>
        <end position="71"/>
    </location>
</feature>
<comment type="subcellular location">
    <subcellularLocation>
        <location evidence="1">Membrane</location>
        <topology evidence="1">Multi-pass membrane protein</topology>
    </subcellularLocation>
</comment>
<evidence type="ECO:0000256" key="4">
    <source>
        <dbReference type="ARBA" id="ARBA00023136"/>
    </source>
</evidence>
<evidence type="ECO:0000259" key="7">
    <source>
        <dbReference type="Pfam" id="PF13675"/>
    </source>
</evidence>
<keyword evidence="4 6" id="KW-0472">Membrane</keyword>
<sequence length="219" mass="21956">MSLLDRIKGPPRERSPDGEASQSDAATVEAMEQTVRLGLSVMPDADGARSRAADTSQLSEATPSELGGDFADSRLPAEAAAAGSGLPLIGRWPAARQQGLLLALFGLGLLGLIAVGGLSLNAGIRSGAQVVASGQAQTHSQRLAKAAALAVAGQPAAFAEVKDSVEVLARNVRALASGGDVPAAPPALQPEIAASLARVESAERNATVVLAEQAALTAA</sequence>
<accession>D9PG81</accession>
<evidence type="ECO:0000313" key="8">
    <source>
        <dbReference type="EMBL" id="EFK97433.1"/>
    </source>
</evidence>
<organism evidence="8">
    <name type="scientific">sediment metagenome</name>
    <dbReference type="NCBI Taxonomy" id="749907"/>
    <lineage>
        <taxon>unclassified sequences</taxon>
        <taxon>metagenomes</taxon>
        <taxon>ecological metagenomes</taxon>
    </lineage>
</organism>
<reference evidence="8" key="2">
    <citation type="journal article" date="2011" name="Microb. Ecol.">
        <title>Taxonomic and Functional Metagenomic Profiling of the Microbial Community in the Anoxic Sediment of a Sub-saline Shallow Lake (Laguna de Carrizo, Central Spain).</title>
        <authorList>
            <person name="Ferrer M."/>
            <person name="Guazzaroni M.E."/>
            <person name="Richter M."/>
            <person name="Garcia-Salamanca A."/>
            <person name="Yarza P."/>
            <person name="Suarez-Suarez A."/>
            <person name="Solano J."/>
            <person name="Alcaide M."/>
            <person name="van Dillewijn P."/>
            <person name="Molina-Henares M.A."/>
            <person name="Lopez-Cortes N."/>
            <person name="Al-Ramahi Y."/>
            <person name="Guerrero C."/>
            <person name="Acosta A."/>
            <person name="de Eugenio L.I."/>
            <person name="Martinez V."/>
            <person name="Marques S."/>
            <person name="Rojo F."/>
            <person name="Santero E."/>
            <person name="Genilloud O."/>
            <person name="Perez-Perez J."/>
            <person name="Rossello-Mora R."/>
            <person name="Ramos J.L."/>
        </authorList>
    </citation>
    <scope>NUCLEOTIDE SEQUENCE</scope>
</reference>
<keyword evidence="3 6" id="KW-1133">Transmembrane helix</keyword>
<reference evidence="8" key="1">
    <citation type="submission" date="2010-07" db="EMBL/GenBank/DDBJ databases">
        <authorList>
            <consortium name="CONSOLIDER consortium CSD2007-00005"/>
            <person name="Guazzaroni M.-E."/>
            <person name="Richter M."/>
            <person name="Garcia-Salamanca A."/>
            <person name="Yarza P."/>
            <person name="Ferrer M."/>
        </authorList>
    </citation>
    <scope>NUCLEOTIDE SEQUENCE</scope>
</reference>
<feature type="compositionally biased region" description="Polar residues" evidence="5">
    <location>
        <begin position="53"/>
        <end position="62"/>
    </location>
</feature>
<gene>
    <name evidence="8" type="ORF">LDC_0528</name>
</gene>
<dbReference type="InterPro" id="IPR029095">
    <property type="entry name" value="NarX-like_N"/>
</dbReference>
<dbReference type="AlphaFoldDB" id="D9PG81"/>
<keyword evidence="2 6" id="KW-0812">Transmembrane</keyword>
<feature type="non-terminal residue" evidence="8">
    <location>
        <position position="219"/>
    </location>
</feature>
<dbReference type="EMBL" id="ADZX01000198">
    <property type="protein sequence ID" value="EFK97433.1"/>
    <property type="molecule type" value="Genomic_DNA"/>
</dbReference>
<dbReference type="GO" id="GO:0016020">
    <property type="term" value="C:membrane"/>
    <property type="evidence" value="ECO:0007669"/>
    <property type="project" value="UniProtKB-SubCell"/>
</dbReference>
<comment type="caution">
    <text evidence="8">The sequence shown here is derived from an EMBL/GenBank/DDBJ whole genome shotgun (WGS) entry which is preliminary data.</text>
</comment>
<feature type="domain" description="NarX-like N-terminal" evidence="7">
    <location>
        <begin position="126"/>
        <end position="218"/>
    </location>
</feature>
<evidence type="ECO:0000256" key="2">
    <source>
        <dbReference type="ARBA" id="ARBA00022692"/>
    </source>
</evidence>
<protein>
    <submittedName>
        <fullName evidence="8">Twitching motility protein</fullName>
    </submittedName>
</protein>
<feature type="transmembrane region" description="Helical" evidence="6">
    <location>
        <begin position="100"/>
        <end position="120"/>
    </location>
</feature>
<proteinExistence type="predicted"/>
<name>D9PG81_9ZZZZ</name>
<feature type="compositionally biased region" description="Basic and acidic residues" evidence="5">
    <location>
        <begin position="1"/>
        <end position="17"/>
    </location>
</feature>
<evidence type="ECO:0000256" key="1">
    <source>
        <dbReference type="ARBA" id="ARBA00004141"/>
    </source>
</evidence>
<dbReference type="Pfam" id="PF13675">
    <property type="entry name" value="PilJ"/>
    <property type="match status" value="1"/>
</dbReference>
<evidence type="ECO:0000256" key="3">
    <source>
        <dbReference type="ARBA" id="ARBA00022989"/>
    </source>
</evidence>
<evidence type="ECO:0000256" key="5">
    <source>
        <dbReference type="SAM" id="MobiDB-lite"/>
    </source>
</evidence>
<evidence type="ECO:0000256" key="6">
    <source>
        <dbReference type="SAM" id="Phobius"/>
    </source>
</evidence>